<evidence type="ECO:0000313" key="2">
    <source>
        <dbReference type="Proteomes" id="UP000675121"/>
    </source>
</evidence>
<organism evidence="1 2">
    <name type="scientific">Paraburkholderia domus</name>
    <dbReference type="NCBI Taxonomy" id="2793075"/>
    <lineage>
        <taxon>Bacteria</taxon>
        <taxon>Pseudomonadati</taxon>
        <taxon>Pseudomonadota</taxon>
        <taxon>Betaproteobacteria</taxon>
        <taxon>Burkholderiales</taxon>
        <taxon>Burkholderiaceae</taxon>
        <taxon>Paraburkholderia</taxon>
    </lineage>
</organism>
<evidence type="ECO:0000313" key="1">
    <source>
        <dbReference type="EMBL" id="CAE6891958.1"/>
    </source>
</evidence>
<reference evidence="1" key="1">
    <citation type="submission" date="2021-02" db="EMBL/GenBank/DDBJ databases">
        <authorList>
            <person name="Vanwijnsberghe S."/>
        </authorList>
    </citation>
    <scope>NUCLEOTIDE SEQUENCE</scope>
    <source>
        <strain evidence="1">R-70211</strain>
    </source>
</reference>
<dbReference type="Proteomes" id="UP000675121">
    <property type="component" value="Unassembled WGS sequence"/>
</dbReference>
<dbReference type="AlphaFoldDB" id="A0A9N8QWL0"/>
<proteinExistence type="predicted"/>
<comment type="caution">
    <text evidence="1">The sequence shown here is derived from an EMBL/GenBank/DDBJ whole genome shotgun (WGS) entry which is preliminary data.</text>
</comment>
<dbReference type="EMBL" id="CAJNAS010000007">
    <property type="protein sequence ID" value="CAE6891958.1"/>
    <property type="molecule type" value="Genomic_DNA"/>
</dbReference>
<sequence>MSSPQAFLIRSADQALKEPSIQKIAIRFDERREVE</sequence>
<accession>A0A9N8QWL0</accession>
<protein>
    <submittedName>
        <fullName evidence="1">Uncharacterized protein</fullName>
    </submittedName>
</protein>
<gene>
    <name evidence="1" type="ORF">R70211_02765</name>
</gene>
<name>A0A9N8QWL0_9BURK</name>
<keyword evidence="2" id="KW-1185">Reference proteome</keyword>